<keyword evidence="5" id="KW-0479">Metal-binding</keyword>
<evidence type="ECO:0000256" key="2">
    <source>
        <dbReference type="ARBA" id="ARBA00005135"/>
    </source>
</evidence>
<evidence type="ECO:0000313" key="12">
    <source>
        <dbReference type="Proteomes" id="UP000028702"/>
    </source>
</evidence>
<comment type="catalytic activity">
    <reaction evidence="9">
        <text>O-phospho-L-serine + H2O = L-serine + phosphate</text>
        <dbReference type="Rhea" id="RHEA:21208"/>
        <dbReference type="ChEBI" id="CHEBI:15377"/>
        <dbReference type="ChEBI" id="CHEBI:33384"/>
        <dbReference type="ChEBI" id="CHEBI:43474"/>
        <dbReference type="ChEBI" id="CHEBI:57524"/>
        <dbReference type="EC" id="3.1.3.3"/>
    </reaction>
</comment>
<evidence type="ECO:0000256" key="6">
    <source>
        <dbReference type="ARBA" id="ARBA00022801"/>
    </source>
</evidence>
<dbReference type="Gene3D" id="3.40.50.1000">
    <property type="entry name" value="HAD superfamily/HAD-like"/>
    <property type="match status" value="1"/>
</dbReference>
<evidence type="ECO:0000256" key="5">
    <source>
        <dbReference type="ARBA" id="ARBA00022723"/>
    </source>
</evidence>
<proteinExistence type="predicted"/>
<dbReference type="eggNOG" id="COG0560">
    <property type="taxonomic scope" value="Bacteria"/>
</dbReference>
<dbReference type="PANTHER" id="PTHR43344:SF2">
    <property type="entry name" value="PHOSPHOSERINE PHOSPHATASE"/>
    <property type="match status" value="1"/>
</dbReference>
<dbReference type="GO" id="GO:0036424">
    <property type="term" value="F:L-phosphoserine phosphatase activity"/>
    <property type="evidence" value="ECO:0007669"/>
    <property type="project" value="TreeGrafter"/>
</dbReference>
<organism evidence="11 12">
    <name type="scientific">Tepidicaulis marinus</name>
    <dbReference type="NCBI Taxonomy" id="1333998"/>
    <lineage>
        <taxon>Bacteria</taxon>
        <taxon>Pseudomonadati</taxon>
        <taxon>Pseudomonadota</taxon>
        <taxon>Alphaproteobacteria</taxon>
        <taxon>Hyphomicrobiales</taxon>
        <taxon>Parvibaculaceae</taxon>
        <taxon>Tepidicaulis</taxon>
    </lineage>
</organism>
<evidence type="ECO:0000256" key="7">
    <source>
        <dbReference type="ARBA" id="ARBA00022842"/>
    </source>
</evidence>
<dbReference type="InterPro" id="IPR050582">
    <property type="entry name" value="HAD-like_SerB"/>
</dbReference>
<keyword evidence="4" id="KW-0028">Amino-acid biosynthesis</keyword>
<dbReference type="InterPro" id="IPR036412">
    <property type="entry name" value="HAD-like_sf"/>
</dbReference>
<evidence type="ECO:0000256" key="8">
    <source>
        <dbReference type="ARBA" id="ARBA00023299"/>
    </source>
</evidence>
<dbReference type="STRING" id="1333998.M2A_3214"/>
<evidence type="ECO:0000256" key="3">
    <source>
        <dbReference type="ARBA" id="ARBA00012640"/>
    </source>
</evidence>
<keyword evidence="12" id="KW-1185">Reference proteome</keyword>
<sequence>MRRRELIMPKKIVVLDLEGTLIKVPRLFDTDVPKSMWQTIAQLLGPECLREEERSHARWLSGDIPDYVTWMDQTVRMLLRYGLNKNDIETLVSNIEIVCGAQRFAQRIHSQGGVLAIVTGALKAIAEPVQIALGAQHLFAGCELYFDQRGEVVHWNLLPSDWYGKVDFMYLLAREYQADLSEVVFIGDGVNDVELAKQAGLSIGFNPDSGLARVVDIIVEQPDEEQDFEAVAGIIENFWRAGKENGDAVR</sequence>
<reference evidence="11 12" key="1">
    <citation type="submission" date="2014-07" db="EMBL/GenBank/DDBJ databases">
        <title>Tepidicaulis marinum gen. nov., sp. nov., a novel marine bacterium denitrifying nitrate to nitrous oxide strictly under microaerobic conditions.</title>
        <authorList>
            <person name="Takeuchi M."/>
            <person name="Yamagishi T."/>
            <person name="Kamagata Y."/>
            <person name="Oshima K."/>
            <person name="Hattori M."/>
            <person name="Katayama T."/>
            <person name="Hanada S."/>
            <person name="Tamaki H."/>
            <person name="Marumo K."/>
            <person name="Maeda H."/>
            <person name="Nedachi M."/>
            <person name="Iwasaki W."/>
            <person name="Suwa Y."/>
            <person name="Sakata S."/>
        </authorList>
    </citation>
    <scope>NUCLEOTIDE SEQUENCE [LARGE SCALE GENOMIC DNA]</scope>
    <source>
        <strain evidence="11 12">MA2</strain>
    </source>
</reference>
<dbReference type="GO" id="GO:0006564">
    <property type="term" value="P:L-serine biosynthetic process"/>
    <property type="evidence" value="ECO:0007669"/>
    <property type="project" value="UniProtKB-KW"/>
</dbReference>
<accession>A0A081BF97</accession>
<name>A0A081BF97_9HYPH</name>
<dbReference type="Proteomes" id="UP000028702">
    <property type="component" value="Unassembled WGS sequence"/>
</dbReference>
<keyword evidence="7" id="KW-0460">Magnesium</keyword>
<comment type="caution">
    <text evidence="11">The sequence shown here is derived from an EMBL/GenBank/DDBJ whole genome shotgun (WGS) entry which is preliminary data.</text>
</comment>
<evidence type="ECO:0000256" key="9">
    <source>
        <dbReference type="ARBA" id="ARBA00048138"/>
    </source>
</evidence>
<evidence type="ECO:0000256" key="1">
    <source>
        <dbReference type="ARBA" id="ARBA00001946"/>
    </source>
</evidence>
<comment type="catalytic activity">
    <reaction evidence="10">
        <text>O-phospho-D-serine + H2O = D-serine + phosphate</text>
        <dbReference type="Rhea" id="RHEA:24873"/>
        <dbReference type="ChEBI" id="CHEBI:15377"/>
        <dbReference type="ChEBI" id="CHEBI:35247"/>
        <dbReference type="ChEBI" id="CHEBI:43474"/>
        <dbReference type="ChEBI" id="CHEBI:58680"/>
        <dbReference type="EC" id="3.1.3.3"/>
    </reaction>
</comment>
<dbReference type="Pfam" id="PF00702">
    <property type="entry name" value="Hydrolase"/>
    <property type="match status" value="1"/>
</dbReference>
<gene>
    <name evidence="11" type="ORF">M2A_3214</name>
</gene>
<dbReference type="PANTHER" id="PTHR43344">
    <property type="entry name" value="PHOSPHOSERINE PHOSPHATASE"/>
    <property type="match status" value="1"/>
</dbReference>
<evidence type="ECO:0000256" key="4">
    <source>
        <dbReference type="ARBA" id="ARBA00022605"/>
    </source>
</evidence>
<dbReference type="SUPFAM" id="SSF56784">
    <property type="entry name" value="HAD-like"/>
    <property type="match status" value="1"/>
</dbReference>
<dbReference type="AlphaFoldDB" id="A0A081BF97"/>
<protein>
    <recommendedName>
        <fullName evidence="3">phosphoserine phosphatase</fullName>
        <ecNumber evidence="3">3.1.3.3</ecNumber>
    </recommendedName>
</protein>
<dbReference type="EC" id="3.1.3.3" evidence="3"/>
<keyword evidence="6" id="KW-0378">Hydrolase</keyword>
<dbReference type="EMBL" id="BBIO01000025">
    <property type="protein sequence ID" value="GAK46715.1"/>
    <property type="molecule type" value="Genomic_DNA"/>
</dbReference>
<dbReference type="InterPro" id="IPR023214">
    <property type="entry name" value="HAD_sf"/>
</dbReference>
<dbReference type="GO" id="GO:0000287">
    <property type="term" value="F:magnesium ion binding"/>
    <property type="evidence" value="ECO:0007669"/>
    <property type="project" value="TreeGrafter"/>
</dbReference>
<evidence type="ECO:0000256" key="10">
    <source>
        <dbReference type="ARBA" id="ARBA00048523"/>
    </source>
</evidence>
<dbReference type="GO" id="GO:0005737">
    <property type="term" value="C:cytoplasm"/>
    <property type="evidence" value="ECO:0007669"/>
    <property type="project" value="TreeGrafter"/>
</dbReference>
<comment type="pathway">
    <text evidence="2">Amino-acid biosynthesis; L-serine biosynthesis; L-serine from 3-phospho-D-glycerate: step 3/3.</text>
</comment>
<evidence type="ECO:0000313" key="11">
    <source>
        <dbReference type="EMBL" id="GAK46715.1"/>
    </source>
</evidence>
<comment type="cofactor">
    <cofactor evidence="1">
        <name>Mg(2+)</name>
        <dbReference type="ChEBI" id="CHEBI:18420"/>
    </cofactor>
</comment>
<keyword evidence="8" id="KW-0718">Serine biosynthesis</keyword>